<name>A0A454JKW5_9NEIS</name>
<dbReference type="AlphaFoldDB" id="A0A454JKW5"/>
<evidence type="ECO:0000313" key="1">
    <source>
        <dbReference type="EMBL" id="RMD00001.1"/>
    </source>
</evidence>
<organism evidence="1 2">
    <name type="scientific">Aquitalea palustris</name>
    <dbReference type="NCBI Taxonomy" id="2480983"/>
    <lineage>
        <taxon>Bacteria</taxon>
        <taxon>Pseudomonadati</taxon>
        <taxon>Pseudomonadota</taxon>
        <taxon>Betaproteobacteria</taxon>
        <taxon>Neisseriales</taxon>
        <taxon>Chromobacteriaceae</taxon>
        <taxon>Aquitalea</taxon>
    </lineage>
</organism>
<comment type="caution">
    <text evidence="1">The sequence shown here is derived from an EMBL/GenBank/DDBJ whole genome shotgun (WGS) entry which is preliminary data.</text>
</comment>
<protein>
    <submittedName>
        <fullName evidence="1">Uncharacterized protein</fullName>
    </submittedName>
</protein>
<keyword evidence="2" id="KW-1185">Reference proteome</keyword>
<dbReference type="Proteomes" id="UP000274139">
    <property type="component" value="Unassembled WGS sequence"/>
</dbReference>
<accession>A0A454JKW5</accession>
<proteinExistence type="predicted"/>
<reference evidence="1 2" key="1">
    <citation type="submission" date="2018-10" db="EMBL/GenBank/DDBJ databases">
        <title>Draft genome sequence of Aquitalea MWU14-2217 isolated from a wild cranberry bog in Provincetown, Massachusetts.</title>
        <authorList>
            <person name="Ebadzadsahrai G."/>
            <person name="Soby S."/>
        </authorList>
    </citation>
    <scope>NUCLEOTIDE SEQUENCE [LARGE SCALE GENOMIC DNA]</scope>
    <source>
        <strain evidence="1 2">MWU14-2217</strain>
    </source>
</reference>
<gene>
    <name evidence="1" type="ORF">EAY64_05900</name>
</gene>
<sequence>MKISPIKATAAILILALLYSQTDKAIAKLFINHGQISIIFLKTCSYDAFYIENENNQILATSMYSEIPVNGPIFKENTFIPLEKLLDIKIKSNTIYNLYANTECLPNRQIPRKHFKFKIRSNGEINILDEN</sequence>
<dbReference type="EMBL" id="RFAR01000020">
    <property type="protein sequence ID" value="RMD00001.1"/>
    <property type="molecule type" value="Genomic_DNA"/>
</dbReference>
<evidence type="ECO:0000313" key="2">
    <source>
        <dbReference type="Proteomes" id="UP000274139"/>
    </source>
</evidence>
<dbReference type="RefSeq" id="WP_103523861.1">
    <property type="nucleotide sequence ID" value="NZ_JAIZDC010000001.1"/>
</dbReference>